<feature type="transmembrane region" description="Helical" evidence="6">
    <location>
        <begin position="37"/>
        <end position="58"/>
    </location>
</feature>
<name>T1CQX9_9ZZZZ</name>
<keyword evidence="5 6" id="KW-0472">Membrane</keyword>
<dbReference type="AlphaFoldDB" id="T1CQX9"/>
<evidence type="ECO:0000256" key="5">
    <source>
        <dbReference type="ARBA" id="ARBA00023136"/>
    </source>
</evidence>
<feature type="transmembrane region" description="Helical" evidence="6">
    <location>
        <begin position="102"/>
        <end position="119"/>
    </location>
</feature>
<evidence type="ECO:0000313" key="7">
    <source>
        <dbReference type="EMBL" id="EQD70909.1"/>
    </source>
</evidence>
<evidence type="ECO:0000256" key="3">
    <source>
        <dbReference type="ARBA" id="ARBA00022692"/>
    </source>
</evidence>
<keyword evidence="2" id="KW-1003">Cell membrane</keyword>
<dbReference type="GO" id="GO:0005886">
    <property type="term" value="C:plasma membrane"/>
    <property type="evidence" value="ECO:0007669"/>
    <property type="project" value="UniProtKB-SubCell"/>
</dbReference>
<comment type="caution">
    <text evidence="7">The sequence shown here is derived from an EMBL/GenBank/DDBJ whole genome shotgun (WGS) entry which is preliminary data.</text>
</comment>
<comment type="subcellular location">
    <subcellularLocation>
        <location evidence="1">Cell membrane</location>
        <topology evidence="1">Multi-pass membrane protein</topology>
    </subcellularLocation>
</comment>
<gene>
    <name evidence="7" type="ORF">B1B_04747</name>
</gene>
<dbReference type="PANTHER" id="PTHR42682">
    <property type="entry name" value="HYDROGENASE-4 COMPONENT F"/>
    <property type="match status" value="1"/>
</dbReference>
<reference evidence="7" key="2">
    <citation type="journal article" date="2014" name="ISME J.">
        <title>Microbial stratification in low pH oxic and suboxic macroscopic growths along an acid mine drainage.</title>
        <authorList>
            <person name="Mendez-Garcia C."/>
            <person name="Mesa V."/>
            <person name="Sprenger R.R."/>
            <person name="Richter M."/>
            <person name="Diez M.S."/>
            <person name="Solano J."/>
            <person name="Bargiela R."/>
            <person name="Golyshina O.V."/>
            <person name="Manteca A."/>
            <person name="Ramos J.L."/>
            <person name="Gallego J.R."/>
            <person name="Llorente I."/>
            <person name="Martins Dos Santos V.A."/>
            <person name="Jensen O.N."/>
            <person name="Pelaez A.I."/>
            <person name="Sanchez J."/>
            <person name="Ferrer M."/>
        </authorList>
    </citation>
    <scope>NUCLEOTIDE SEQUENCE</scope>
</reference>
<feature type="transmembrane region" description="Helical" evidence="6">
    <location>
        <begin position="70"/>
        <end position="90"/>
    </location>
</feature>
<feature type="non-terminal residue" evidence="7">
    <location>
        <position position="168"/>
    </location>
</feature>
<dbReference type="InterPro" id="IPR052175">
    <property type="entry name" value="ComplexI-like_HydComp"/>
</dbReference>
<sequence length="168" mass="17403">MTGLGEILWLGVLGAPILSALAALAARRRAAERFTRVLSLVTLAAALLLLVGPSRGSAGTVLGWDATSDLFAALVAAVYALSAWYSPVYLASVRASVLSPSVYYALLSGFAAAMLGTLAVSNLALMWIGLEATTILSALLVMYDRRPSSVEAAWRYTLIASGGLAVGL</sequence>
<dbReference type="EMBL" id="AUZY01002978">
    <property type="protein sequence ID" value="EQD70909.1"/>
    <property type="molecule type" value="Genomic_DNA"/>
</dbReference>
<keyword evidence="4 6" id="KW-1133">Transmembrane helix</keyword>
<evidence type="ECO:0000256" key="6">
    <source>
        <dbReference type="SAM" id="Phobius"/>
    </source>
</evidence>
<evidence type="ECO:0000256" key="1">
    <source>
        <dbReference type="ARBA" id="ARBA00004651"/>
    </source>
</evidence>
<reference evidence="7" key="1">
    <citation type="submission" date="2013-08" db="EMBL/GenBank/DDBJ databases">
        <authorList>
            <person name="Mendez C."/>
            <person name="Richter M."/>
            <person name="Ferrer M."/>
            <person name="Sanchez J."/>
        </authorList>
    </citation>
    <scope>NUCLEOTIDE SEQUENCE</scope>
</reference>
<keyword evidence="3 6" id="KW-0812">Transmembrane</keyword>
<evidence type="ECO:0000256" key="2">
    <source>
        <dbReference type="ARBA" id="ARBA00022475"/>
    </source>
</evidence>
<organism evidence="7">
    <name type="scientific">mine drainage metagenome</name>
    <dbReference type="NCBI Taxonomy" id="410659"/>
    <lineage>
        <taxon>unclassified sequences</taxon>
        <taxon>metagenomes</taxon>
        <taxon>ecological metagenomes</taxon>
    </lineage>
</organism>
<evidence type="ECO:0000256" key="4">
    <source>
        <dbReference type="ARBA" id="ARBA00022989"/>
    </source>
</evidence>
<protein>
    <submittedName>
        <fullName evidence="7">Hydrogenase 4 subunit F</fullName>
    </submittedName>
</protein>
<feature type="transmembrane region" description="Helical" evidence="6">
    <location>
        <begin position="6"/>
        <end position="25"/>
    </location>
</feature>
<accession>T1CQX9</accession>
<proteinExistence type="predicted"/>